<reference evidence="1 2" key="1">
    <citation type="journal article" date="2015" name="J. Biotechnol.">
        <title>Complete genome sequence of a malodorant-producing acetogen, Clostridium scatologenes ATCC 25775(T).</title>
        <authorList>
            <person name="Zhu Z."/>
            <person name="Guo T."/>
            <person name="Zheng H."/>
            <person name="Song T."/>
            <person name="Ouyang P."/>
            <person name="Xie J."/>
        </authorList>
    </citation>
    <scope>NUCLEOTIDE SEQUENCE [LARGE SCALE GENOMIC DNA]</scope>
    <source>
        <strain evidence="1 2">ATCC 25775</strain>
    </source>
</reference>
<dbReference type="AlphaFoldDB" id="A0A0E3JRF2"/>
<dbReference type="EMBL" id="CP009933">
    <property type="protein sequence ID" value="AKA71679.1"/>
    <property type="molecule type" value="Genomic_DNA"/>
</dbReference>
<evidence type="ECO:0000313" key="1">
    <source>
        <dbReference type="EMBL" id="AKA71679.1"/>
    </source>
</evidence>
<dbReference type="STRING" id="1548.CSCA_4554"/>
<evidence type="ECO:0000313" key="2">
    <source>
        <dbReference type="Proteomes" id="UP000033115"/>
    </source>
</evidence>
<name>A0A0E3JRF2_CLOSL</name>
<accession>A0A0E3JRF2</accession>
<organism evidence="1 2">
    <name type="scientific">Clostridium scatologenes</name>
    <dbReference type="NCBI Taxonomy" id="1548"/>
    <lineage>
        <taxon>Bacteria</taxon>
        <taxon>Bacillati</taxon>
        <taxon>Bacillota</taxon>
        <taxon>Clostridia</taxon>
        <taxon>Eubacteriales</taxon>
        <taxon>Clostridiaceae</taxon>
        <taxon>Clostridium</taxon>
    </lineage>
</organism>
<gene>
    <name evidence="1" type="ORF">CSCA_4554</name>
</gene>
<dbReference type="RefSeq" id="WP_007061844.1">
    <property type="nucleotide sequence ID" value="NZ_CP009933.1"/>
</dbReference>
<proteinExistence type="predicted"/>
<sequence>MCESTAYLITPEGERKIMDYVVEIIPQADGKLFLSDILGEEKIIEGMLKEVKLLDHKIMIEKIN</sequence>
<evidence type="ECO:0008006" key="3">
    <source>
        <dbReference type="Google" id="ProtNLM"/>
    </source>
</evidence>
<dbReference type="Pfam" id="PF10133">
    <property type="entry name" value="CooT"/>
    <property type="match status" value="1"/>
</dbReference>
<dbReference type="HOGENOM" id="CLU_200895_0_0_9"/>
<dbReference type="Proteomes" id="UP000033115">
    <property type="component" value="Chromosome"/>
</dbReference>
<protein>
    <recommendedName>
        <fullName evidence="3">RNA-binding protein</fullName>
    </recommendedName>
</protein>
<keyword evidence="2" id="KW-1185">Reference proteome</keyword>
<dbReference type="InterPro" id="IPR019300">
    <property type="entry name" value="CooT"/>
</dbReference>
<dbReference type="KEGG" id="csq:CSCA_4554"/>